<evidence type="ECO:0008006" key="6">
    <source>
        <dbReference type="Google" id="ProtNLM"/>
    </source>
</evidence>
<dbReference type="OrthoDB" id="1146105at2759"/>
<reference evidence="4 5" key="1">
    <citation type="submission" date="2020-02" db="EMBL/GenBank/DDBJ databases">
        <authorList>
            <person name="Ma Q."/>
            <person name="Huang Y."/>
            <person name="Song X."/>
            <person name="Pei D."/>
        </authorList>
    </citation>
    <scope>NUCLEOTIDE SEQUENCE [LARGE SCALE GENOMIC DNA]</scope>
    <source>
        <strain evidence="4">Sxm20200214</strain>
        <tissue evidence="4">Leaf</tissue>
    </source>
</reference>
<feature type="repeat" description="PPR" evidence="3">
    <location>
        <begin position="155"/>
        <end position="189"/>
    </location>
</feature>
<keyword evidence="2" id="KW-0677">Repeat</keyword>
<dbReference type="Proteomes" id="UP000886595">
    <property type="component" value="Unassembled WGS sequence"/>
</dbReference>
<dbReference type="Gene3D" id="1.25.40.10">
    <property type="entry name" value="Tetratricopeptide repeat domain"/>
    <property type="match status" value="1"/>
</dbReference>
<dbReference type="PANTHER" id="PTHR45717">
    <property type="entry name" value="OS12G0527900 PROTEIN"/>
    <property type="match status" value="1"/>
</dbReference>
<dbReference type="NCBIfam" id="TIGR00756">
    <property type="entry name" value="PPR"/>
    <property type="match status" value="1"/>
</dbReference>
<gene>
    <name evidence="4" type="ORF">Bca52824_019672</name>
</gene>
<evidence type="ECO:0000256" key="1">
    <source>
        <dbReference type="ARBA" id="ARBA00007626"/>
    </source>
</evidence>
<comment type="caution">
    <text evidence="4">The sequence shown here is derived from an EMBL/GenBank/DDBJ whole genome shotgun (WGS) entry which is preliminary data.</text>
</comment>
<evidence type="ECO:0000256" key="2">
    <source>
        <dbReference type="ARBA" id="ARBA00022737"/>
    </source>
</evidence>
<name>A0A8X7VSJ5_BRACI</name>
<dbReference type="AlphaFoldDB" id="A0A8X7VSJ5"/>
<protein>
    <recommendedName>
        <fullName evidence="6">Pentatricopeptide repeat-containing protein</fullName>
    </recommendedName>
</protein>
<dbReference type="GO" id="GO:0005739">
    <property type="term" value="C:mitochondrion"/>
    <property type="evidence" value="ECO:0007669"/>
    <property type="project" value="TreeGrafter"/>
</dbReference>
<organism evidence="4 5">
    <name type="scientific">Brassica carinata</name>
    <name type="common">Ethiopian mustard</name>
    <name type="synonym">Abyssinian cabbage</name>
    <dbReference type="NCBI Taxonomy" id="52824"/>
    <lineage>
        <taxon>Eukaryota</taxon>
        <taxon>Viridiplantae</taxon>
        <taxon>Streptophyta</taxon>
        <taxon>Embryophyta</taxon>
        <taxon>Tracheophyta</taxon>
        <taxon>Spermatophyta</taxon>
        <taxon>Magnoliopsida</taxon>
        <taxon>eudicotyledons</taxon>
        <taxon>Gunneridae</taxon>
        <taxon>Pentapetalae</taxon>
        <taxon>rosids</taxon>
        <taxon>malvids</taxon>
        <taxon>Brassicales</taxon>
        <taxon>Brassicaceae</taxon>
        <taxon>Brassiceae</taxon>
        <taxon>Brassica</taxon>
    </lineage>
</organism>
<dbReference type="Pfam" id="PF01535">
    <property type="entry name" value="PPR"/>
    <property type="match status" value="2"/>
</dbReference>
<evidence type="ECO:0000256" key="3">
    <source>
        <dbReference type="PROSITE-ProRule" id="PRU00708"/>
    </source>
</evidence>
<evidence type="ECO:0000313" key="4">
    <source>
        <dbReference type="EMBL" id="KAG2316550.1"/>
    </source>
</evidence>
<dbReference type="PROSITE" id="PS51375">
    <property type="entry name" value="PPR"/>
    <property type="match status" value="1"/>
</dbReference>
<dbReference type="PANTHER" id="PTHR45717:SF60">
    <property type="entry name" value="PENTACOTRIPEPTIDE-REPEAT REGION OF PRORP DOMAIN-CONTAINING PROTEIN"/>
    <property type="match status" value="1"/>
</dbReference>
<comment type="similarity">
    <text evidence="1">Belongs to the PPR family. P subfamily.</text>
</comment>
<evidence type="ECO:0000313" key="5">
    <source>
        <dbReference type="Proteomes" id="UP000886595"/>
    </source>
</evidence>
<dbReference type="SUPFAM" id="SSF48452">
    <property type="entry name" value="TPR-like"/>
    <property type="match status" value="1"/>
</dbReference>
<dbReference type="EMBL" id="JAAMPC010000004">
    <property type="protein sequence ID" value="KAG2316550.1"/>
    <property type="molecule type" value="Genomic_DNA"/>
</dbReference>
<dbReference type="InterPro" id="IPR011990">
    <property type="entry name" value="TPR-like_helical_dom_sf"/>
</dbReference>
<proteinExistence type="inferred from homology"/>
<keyword evidence="5" id="KW-1185">Reference proteome</keyword>
<sequence>MVIVLRKRNKIPRNVLSYNLWLNACFQVSGVAAVESVYGEMVVDKSVEVGWSPLCTLGNVYVKGGFVDKAKLVLESAEKKLNRSNRLGYFFLITLYASLGNKEGVLRLWEGSKSVSGRITCANYICFLASLVKLGDLAEAETVLEEWEENCCNYDVRVSNVLLGAYARNGLIRKAESLHDSVLERGGNPNYKTWEILMEGWVKCQSMEKAIDAMHRAFEIMKGCHWRPSQRIVLAIAEYFEKEEMIEEANTYVRDLHRLGLANLPLYILLLRMHEHVQRPACHIYEMMKLDNIQMAKES</sequence>
<dbReference type="GO" id="GO:0003729">
    <property type="term" value="F:mRNA binding"/>
    <property type="evidence" value="ECO:0007669"/>
    <property type="project" value="UniProtKB-ARBA"/>
</dbReference>
<accession>A0A8X7VSJ5</accession>
<dbReference type="InterPro" id="IPR002885">
    <property type="entry name" value="PPR_rpt"/>
</dbReference>